<dbReference type="SUPFAM" id="SSF53756">
    <property type="entry name" value="UDP-Glycosyltransferase/glycogen phosphorylase"/>
    <property type="match status" value="1"/>
</dbReference>
<dbReference type="GO" id="GO:0016757">
    <property type="term" value="F:glycosyltransferase activity"/>
    <property type="evidence" value="ECO:0007669"/>
    <property type="project" value="InterPro"/>
</dbReference>
<evidence type="ECO:0000259" key="1">
    <source>
        <dbReference type="Pfam" id="PF00534"/>
    </source>
</evidence>
<dbReference type="AlphaFoldDB" id="A0A3S1CF30"/>
<protein>
    <recommendedName>
        <fullName evidence="1">Glycosyl transferase family 1 domain-containing protein</fullName>
    </recommendedName>
</protein>
<dbReference type="InterPro" id="IPR050194">
    <property type="entry name" value="Glycosyltransferase_grp1"/>
</dbReference>
<evidence type="ECO:0000313" key="2">
    <source>
        <dbReference type="EMBL" id="RUT00251.1"/>
    </source>
</evidence>
<dbReference type="Proteomes" id="UP000271624">
    <property type="component" value="Unassembled WGS sequence"/>
</dbReference>
<name>A0A3S1CF30_9CYAN</name>
<dbReference type="EMBL" id="RSCL01000025">
    <property type="protein sequence ID" value="RUT00251.1"/>
    <property type="molecule type" value="Genomic_DNA"/>
</dbReference>
<dbReference type="PANTHER" id="PTHR45947">
    <property type="entry name" value="SULFOQUINOVOSYL TRANSFERASE SQD2"/>
    <property type="match status" value="1"/>
</dbReference>
<dbReference type="Gene3D" id="3.40.50.2000">
    <property type="entry name" value="Glycogen Phosphorylase B"/>
    <property type="match status" value="2"/>
</dbReference>
<keyword evidence="3" id="KW-1185">Reference proteome</keyword>
<reference evidence="2" key="1">
    <citation type="submission" date="2018-12" db="EMBL/GenBank/DDBJ databases">
        <authorList>
            <person name="Will S."/>
            <person name="Neumann-Schaal M."/>
            <person name="Henke P."/>
        </authorList>
    </citation>
    <scope>NUCLEOTIDE SEQUENCE</scope>
    <source>
        <strain evidence="2">PCC 7102</strain>
    </source>
</reference>
<gene>
    <name evidence="2" type="ORF">DSM106972_076990</name>
</gene>
<proteinExistence type="predicted"/>
<sequence length="416" mass="46416">MKILMSAYSCEPGKGSERGVGWNVVREVAKYHEVWVLTRPDESREAIEAELARNPVPNLHFVYFNTSFLANLWRLNQNGAMQIHYYLWQIQAYFVARRLHIEIGFDAAQHVTFVKYSNPCFLSLLPIPLVWGPVGGGESAPKAFWRDFSIKAKIYEILRDLTRFVGELDPFVHVTAKRSAVVRATTEETAIRLRKMGVSNVQIEPAIGIALAEIDHLARYKMPESPVRFFSIGRLLHWKGFHLGLQAFAASKLTDAEYWILGDGPERLRLQAQAEKLGIAGQVKFWGELSREETLAKLQDCHVLVHPSLHDSGGLVCMEAMAAGRPVICLDLGGPGAQVTSETGFKIAAINPEQAVNDLSKAMITLAQDSNLRIKIGLAGQKHIREVCSWEAKGENLAFIYEQIKTGKAKVKQAVA</sequence>
<accession>A0A3S1CF30</accession>
<dbReference type="Pfam" id="PF00534">
    <property type="entry name" value="Glycos_transf_1"/>
    <property type="match status" value="1"/>
</dbReference>
<comment type="caution">
    <text evidence="2">The sequence shown here is derived from an EMBL/GenBank/DDBJ whole genome shotgun (WGS) entry which is preliminary data.</text>
</comment>
<dbReference type="InterPro" id="IPR001296">
    <property type="entry name" value="Glyco_trans_1"/>
</dbReference>
<dbReference type="CDD" id="cd03801">
    <property type="entry name" value="GT4_PimA-like"/>
    <property type="match status" value="1"/>
</dbReference>
<feature type="domain" description="Glycosyl transferase family 1" evidence="1">
    <location>
        <begin position="221"/>
        <end position="382"/>
    </location>
</feature>
<organism evidence="2 3">
    <name type="scientific">Dulcicalothrix desertica PCC 7102</name>
    <dbReference type="NCBI Taxonomy" id="232991"/>
    <lineage>
        <taxon>Bacteria</taxon>
        <taxon>Bacillati</taxon>
        <taxon>Cyanobacteriota</taxon>
        <taxon>Cyanophyceae</taxon>
        <taxon>Nostocales</taxon>
        <taxon>Calotrichaceae</taxon>
        <taxon>Dulcicalothrix</taxon>
    </lineage>
</organism>
<dbReference type="RefSeq" id="WP_127085777.1">
    <property type="nucleotide sequence ID" value="NZ_RSCL01000025.1"/>
</dbReference>
<evidence type="ECO:0000313" key="3">
    <source>
        <dbReference type="Proteomes" id="UP000271624"/>
    </source>
</evidence>
<dbReference type="OrthoDB" id="9775208at2"/>
<reference evidence="2" key="2">
    <citation type="journal article" date="2019" name="Genome Biol. Evol.">
        <title>Day and night: Metabolic profiles and evolutionary relationships of six axenic non-marine cyanobacteria.</title>
        <authorList>
            <person name="Will S.E."/>
            <person name="Henke P."/>
            <person name="Boedeker C."/>
            <person name="Huang S."/>
            <person name="Brinkmann H."/>
            <person name="Rohde M."/>
            <person name="Jarek M."/>
            <person name="Friedl T."/>
            <person name="Seufert S."/>
            <person name="Schumacher M."/>
            <person name="Overmann J."/>
            <person name="Neumann-Schaal M."/>
            <person name="Petersen J."/>
        </authorList>
    </citation>
    <scope>NUCLEOTIDE SEQUENCE [LARGE SCALE GENOMIC DNA]</scope>
    <source>
        <strain evidence="2">PCC 7102</strain>
    </source>
</reference>
<dbReference type="PANTHER" id="PTHR45947:SF3">
    <property type="entry name" value="SULFOQUINOVOSYL TRANSFERASE SQD2"/>
    <property type="match status" value="1"/>
</dbReference>